<feature type="region of interest" description="Disordered" evidence="1">
    <location>
        <begin position="50"/>
        <end position="124"/>
    </location>
</feature>
<feature type="compositionally biased region" description="Acidic residues" evidence="1">
    <location>
        <begin position="106"/>
        <end position="120"/>
    </location>
</feature>
<dbReference type="InterPro" id="IPR041457">
    <property type="entry name" value="CxC2_KDZ-assoc"/>
</dbReference>
<feature type="compositionally biased region" description="Basic residues" evidence="1">
    <location>
        <begin position="55"/>
        <end position="65"/>
    </location>
</feature>
<dbReference type="AlphaFoldDB" id="A0AAD6T8R3"/>
<accession>A0AAD6T8R3</accession>
<proteinExistence type="predicted"/>
<evidence type="ECO:0000256" key="1">
    <source>
        <dbReference type="SAM" id="MobiDB-lite"/>
    </source>
</evidence>
<name>A0AAD6T8R3_9AGAR</name>
<organism evidence="3 4">
    <name type="scientific">Mycena alexandri</name>
    <dbReference type="NCBI Taxonomy" id="1745969"/>
    <lineage>
        <taxon>Eukaryota</taxon>
        <taxon>Fungi</taxon>
        <taxon>Dikarya</taxon>
        <taxon>Basidiomycota</taxon>
        <taxon>Agaricomycotina</taxon>
        <taxon>Agaricomycetes</taxon>
        <taxon>Agaricomycetidae</taxon>
        <taxon>Agaricales</taxon>
        <taxon>Marasmiineae</taxon>
        <taxon>Mycenaceae</taxon>
        <taxon>Mycena</taxon>
    </lineage>
</organism>
<dbReference type="EMBL" id="JARJCM010000014">
    <property type="protein sequence ID" value="KAJ7041929.1"/>
    <property type="molecule type" value="Genomic_DNA"/>
</dbReference>
<evidence type="ECO:0000259" key="2">
    <source>
        <dbReference type="Pfam" id="PF18803"/>
    </source>
</evidence>
<gene>
    <name evidence="3" type="ORF">C8F04DRAFT_1252411</name>
</gene>
<dbReference type="Pfam" id="PF18803">
    <property type="entry name" value="CxC2"/>
    <property type="match status" value="1"/>
</dbReference>
<feature type="domain" description="CxC2-like cysteine cluster KDZ transposase-associated" evidence="2">
    <location>
        <begin position="241"/>
        <end position="330"/>
    </location>
</feature>
<evidence type="ECO:0000313" key="4">
    <source>
        <dbReference type="Proteomes" id="UP001218188"/>
    </source>
</evidence>
<dbReference type="Proteomes" id="UP001218188">
    <property type="component" value="Unassembled WGS sequence"/>
</dbReference>
<evidence type="ECO:0000313" key="3">
    <source>
        <dbReference type="EMBL" id="KAJ7041929.1"/>
    </source>
</evidence>
<reference evidence="3" key="1">
    <citation type="submission" date="2023-03" db="EMBL/GenBank/DDBJ databases">
        <title>Massive genome expansion in bonnet fungi (Mycena s.s.) driven by repeated elements and novel gene families across ecological guilds.</title>
        <authorList>
            <consortium name="Lawrence Berkeley National Laboratory"/>
            <person name="Harder C.B."/>
            <person name="Miyauchi S."/>
            <person name="Viragh M."/>
            <person name="Kuo A."/>
            <person name="Thoen E."/>
            <person name="Andreopoulos B."/>
            <person name="Lu D."/>
            <person name="Skrede I."/>
            <person name="Drula E."/>
            <person name="Henrissat B."/>
            <person name="Morin E."/>
            <person name="Kohler A."/>
            <person name="Barry K."/>
            <person name="LaButti K."/>
            <person name="Morin E."/>
            <person name="Salamov A."/>
            <person name="Lipzen A."/>
            <person name="Mereny Z."/>
            <person name="Hegedus B."/>
            <person name="Baldrian P."/>
            <person name="Stursova M."/>
            <person name="Weitz H."/>
            <person name="Taylor A."/>
            <person name="Grigoriev I.V."/>
            <person name="Nagy L.G."/>
            <person name="Martin F."/>
            <person name="Kauserud H."/>
        </authorList>
    </citation>
    <scope>NUCLEOTIDE SEQUENCE</scope>
    <source>
        <strain evidence="3">CBHHK200</strain>
    </source>
</reference>
<sequence>MPATRTVHACIPRQPFSSLSRPTADENFAASVLLSLRSRLTEAGRRITLRDRSHLQTHHHRHTHPSRPSNDLDDANKENIDPHSVPGVVEDRKTKPQPRTLLQIAEESDSEAESEDDEAPSGDHRQCDFCGVSNTDALPTARRFFFCMDCDCCTHCETCSYDLHIVSPTHKLQEWNPASASWGSAGAFNATVGAPMPVNTLFCGECNDGVLCRECCLEDHATEPLHWLQHWTGSEWEATTLRDIGFVYQMGHGGRACAQPQGLSSPLTVMSWRGPNFLRVRYCDCGKFGHLNGPLGKLARWEQIIHNGWYASTLEQDDVCSTFQVYGAAQLSSQ</sequence>
<comment type="caution">
    <text evidence="3">The sequence shown here is derived from an EMBL/GenBank/DDBJ whole genome shotgun (WGS) entry which is preliminary data.</text>
</comment>
<keyword evidence="4" id="KW-1185">Reference proteome</keyword>
<protein>
    <recommendedName>
        <fullName evidence="2">CxC2-like cysteine cluster KDZ transposase-associated domain-containing protein</fullName>
    </recommendedName>
</protein>